<proteinExistence type="predicted"/>
<gene>
    <name evidence="2" type="ORF">J437_LFUL018414</name>
</gene>
<keyword evidence="1" id="KW-0812">Transmembrane</keyword>
<sequence>MHFKHKRELVAGIVGHLIQHDLPQSEICPLDLGNKDRQLRNSDLTTTYQAVGIGLIVAAIAFIVEQLINFWKKWKNGKSKNKLFRQKMRPAIINILSVYPWFNSKWAISQNISTEKKFKQSRNGESYNMNLRNTNIMCDEMEGRLSIYNGREYIRVGGDGRATRLIPIRTPSAVLFDKAYKEGNLNISKKSIQTFRLIPCCHLVNSSTLLFVDSRATKKHKQYRLVCRGEPFGHRKFYTLPEDYPHSDSEVLKTKSKKCEDSEKLIRYIEESVIGRDTTFSGPFGRRKGCQ</sequence>
<reference evidence="2" key="2">
    <citation type="submission" date="2017-10" db="EMBL/GenBank/DDBJ databases">
        <title>Ladona fulva Genome sequencing and assembly.</title>
        <authorList>
            <person name="Murali S."/>
            <person name="Richards S."/>
            <person name="Bandaranaike D."/>
            <person name="Bellair M."/>
            <person name="Blankenburg K."/>
            <person name="Chao H."/>
            <person name="Dinh H."/>
            <person name="Doddapaneni H."/>
            <person name="Dugan-Rocha S."/>
            <person name="Elkadiri S."/>
            <person name="Gnanaolivu R."/>
            <person name="Hernandez B."/>
            <person name="Skinner E."/>
            <person name="Javaid M."/>
            <person name="Lee S."/>
            <person name="Li M."/>
            <person name="Ming W."/>
            <person name="Munidasa M."/>
            <person name="Muniz J."/>
            <person name="Nguyen L."/>
            <person name="Hughes D."/>
            <person name="Osuji N."/>
            <person name="Pu L.-L."/>
            <person name="Puazo M."/>
            <person name="Qu C."/>
            <person name="Quiroz J."/>
            <person name="Raj R."/>
            <person name="Weissenberger G."/>
            <person name="Xin Y."/>
            <person name="Zou X."/>
            <person name="Han Y."/>
            <person name="Worley K."/>
            <person name="Muzny D."/>
            <person name="Gibbs R."/>
        </authorList>
    </citation>
    <scope>NUCLEOTIDE SEQUENCE</scope>
    <source>
        <strain evidence="2">Sampled in the wild</strain>
    </source>
</reference>
<dbReference type="OrthoDB" id="7700037at2759"/>
<keyword evidence="1" id="KW-1133">Transmembrane helix</keyword>
<keyword evidence="1" id="KW-0472">Membrane</keyword>
<dbReference type="EMBL" id="KZ308220">
    <property type="protein sequence ID" value="KAG8224974.1"/>
    <property type="molecule type" value="Genomic_DNA"/>
</dbReference>
<dbReference type="AlphaFoldDB" id="A0A8K0NYY3"/>
<comment type="caution">
    <text evidence="2">The sequence shown here is derived from an EMBL/GenBank/DDBJ whole genome shotgun (WGS) entry which is preliminary data.</text>
</comment>
<evidence type="ECO:0000313" key="2">
    <source>
        <dbReference type="EMBL" id="KAG8224974.1"/>
    </source>
</evidence>
<keyword evidence="3" id="KW-1185">Reference proteome</keyword>
<evidence type="ECO:0000256" key="1">
    <source>
        <dbReference type="SAM" id="Phobius"/>
    </source>
</evidence>
<evidence type="ECO:0000313" key="3">
    <source>
        <dbReference type="Proteomes" id="UP000792457"/>
    </source>
</evidence>
<protein>
    <submittedName>
        <fullName evidence="2">Uncharacterized protein</fullName>
    </submittedName>
</protein>
<organism evidence="2 3">
    <name type="scientific">Ladona fulva</name>
    <name type="common">Scarce chaser dragonfly</name>
    <name type="synonym">Libellula fulva</name>
    <dbReference type="NCBI Taxonomy" id="123851"/>
    <lineage>
        <taxon>Eukaryota</taxon>
        <taxon>Metazoa</taxon>
        <taxon>Ecdysozoa</taxon>
        <taxon>Arthropoda</taxon>
        <taxon>Hexapoda</taxon>
        <taxon>Insecta</taxon>
        <taxon>Pterygota</taxon>
        <taxon>Palaeoptera</taxon>
        <taxon>Odonata</taxon>
        <taxon>Epiprocta</taxon>
        <taxon>Anisoptera</taxon>
        <taxon>Libelluloidea</taxon>
        <taxon>Libellulidae</taxon>
        <taxon>Ladona</taxon>
    </lineage>
</organism>
<feature type="transmembrane region" description="Helical" evidence="1">
    <location>
        <begin position="48"/>
        <end position="71"/>
    </location>
</feature>
<accession>A0A8K0NYY3</accession>
<reference evidence="2" key="1">
    <citation type="submission" date="2013-04" db="EMBL/GenBank/DDBJ databases">
        <authorList>
            <person name="Qu J."/>
            <person name="Murali S.C."/>
            <person name="Bandaranaike D."/>
            <person name="Bellair M."/>
            <person name="Blankenburg K."/>
            <person name="Chao H."/>
            <person name="Dinh H."/>
            <person name="Doddapaneni H."/>
            <person name="Downs B."/>
            <person name="Dugan-Rocha S."/>
            <person name="Elkadiri S."/>
            <person name="Gnanaolivu R.D."/>
            <person name="Hernandez B."/>
            <person name="Javaid M."/>
            <person name="Jayaseelan J.C."/>
            <person name="Lee S."/>
            <person name="Li M."/>
            <person name="Ming W."/>
            <person name="Munidasa M."/>
            <person name="Muniz J."/>
            <person name="Nguyen L."/>
            <person name="Ongeri F."/>
            <person name="Osuji N."/>
            <person name="Pu L.-L."/>
            <person name="Puazo M."/>
            <person name="Qu C."/>
            <person name="Quiroz J."/>
            <person name="Raj R."/>
            <person name="Weissenberger G."/>
            <person name="Xin Y."/>
            <person name="Zou X."/>
            <person name="Han Y."/>
            <person name="Richards S."/>
            <person name="Worley K."/>
            <person name="Muzny D."/>
            <person name="Gibbs R."/>
        </authorList>
    </citation>
    <scope>NUCLEOTIDE SEQUENCE</scope>
    <source>
        <strain evidence="2">Sampled in the wild</strain>
    </source>
</reference>
<name>A0A8K0NYY3_LADFU</name>
<dbReference type="Proteomes" id="UP000792457">
    <property type="component" value="Unassembled WGS sequence"/>
</dbReference>